<keyword evidence="8" id="KW-0418">Kinase</keyword>
<keyword evidence="5" id="KW-0808">Transferase</keyword>
<keyword evidence="6" id="KW-0732">Signal</keyword>
<keyword evidence="16" id="KW-1185">Reference proteome</keyword>
<evidence type="ECO:0000256" key="5">
    <source>
        <dbReference type="ARBA" id="ARBA00022679"/>
    </source>
</evidence>
<protein>
    <recommendedName>
        <fullName evidence="2">non-specific serine/threonine protein kinase</fullName>
        <ecNumber evidence="2">2.7.11.1</ecNumber>
    </recommendedName>
</protein>
<gene>
    <name evidence="15" type="ORF">POTOM_002379</name>
</gene>
<evidence type="ECO:0000256" key="7">
    <source>
        <dbReference type="ARBA" id="ARBA00022741"/>
    </source>
</evidence>
<dbReference type="PANTHER" id="PTHR48006">
    <property type="entry name" value="LEUCINE-RICH REPEAT-CONTAINING PROTEIN DDB_G0281931-RELATED"/>
    <property type="match status" value="1"/>
</dbReference>
<evidence type="ECO:0000313" key="15">
    <source>
        <dbReference type="EMBL" id="KAG6793186.1"/>
    </source>
</evidence>
<keyword evidence="10" id="KW-0675">Receptor</keyword>
<keyword evidence="11" id="KW-0325">Glycoprotein</keyword>
<dbReference type="Proteomes" id="UP000886885">
    <property type="component" value="Chromosome 1A"/>
</dbReference>
<evidence type="ECO:0000256" key="13">
    <source>
        <dbReference type="ARBA" id="ARBA00048679"/>
    </source>
</evidence>
<evidence type="ECO:0000256" key="1">
    <source>
        <dbReference type="ARBA" id="ARBA00004479"/>
    </source>
</evidence>
<keyword evidence="4" id="KW-0597">Phosphoprotein</keyword>
<comment type="caution">
    <text evidence="15">The sequence shown here is derived from an EMBL/GenBank/DDBJ whole genome shotgun (WGS) entry which is preliminary data.</text>
</comment>
<evidence type="ECO:0000313" key="16">
    <source>
        <dbReference type="Proteomes" id="UP000886885"/>
    </source>
</evidence>
<keyword evidence="3" id="KW-0723">Serine/threonine-protein kinase</keyword>
<sequence length="283" mass="31862">MRDNRSLCSLGSRTFDEKTVLTDFDIFKAAKGADNIFIKEIKAFVRSGALEIRFHWDGKGTTAIPVLEYMAQSTKSASDVESGNTQILLDCTDAASKGTNCCWFRNTWKTMAWHMLYLVAKEGQRKLDWRPRQRICVGIANGLAFLHEESTLKIVHGDNKTTNLLLNEDLNSKISDFSLAKLDEEENTTSALELLELCDLLEIVAGKSNMKYQPDENLVSVYASWIGLIICLKRATWRSMFAMVSMIEGQQVVPELVMDPDTQWVGSSSSSQDLYQINHDSQV</sequence>
<dbReference type="GO" id="GO:0016020">
    <property type="term" value="C:membrane"/>
    <property type="evidence" value="ECO:0007669"/>
    <property type="project" value="UniProtKB-SubCell"/>
</dbReference>
<comment type="subcellular location">
    <subcellularLocation>
        <location evidence="1">Membrane</location>
        <topology evidence="1">Single-pass type I membrane protein</topology>
    </subcellularLocation>
</comment>
<evidence type="ECO:0000256" key="2">
    <source>
        <dbReference type="ARBA" id="ARBA00012513"/>
    </source>
</evidence>
<dbReference type="EC" id="2.7.11.1" evidence="2"/>
<accession>A0A8X8IWU5</accession>
<comment type="catalytic activity">
    <reaction evidence="13">
        <text>L-seryl-[protein] + ATP = O-phospho-L-seryl-[protein] + ADP + H(+)</text>
        <dbReference type="Rhea" id="RHEA:17989"/>
        <dbReference type="Rhea" id="RHEA-COMP:9863"/>
        <dbReference type="Rhea" id="RHEA-COMP:11604"/>
        <dbReference type="ChEBI" id="CHEBI:15378"/>
        <dbReference type="ChEBI" id="CHEBI:29999"/>
        <dbReference type="ChEBI" id="CHEBI:30616"/>
        <dbReference type="ChEBI" id="CHEBI:83421"/>
        <dbReference type="ChEBI" id="CHEBI:456216"/>
        <dbReference type="EC" id="2.7.11.1"/>
    </reaction>
</comment>
<dbReference type="InterPro" id="IPR000719">
    <property type="entry name" value="Prot_kinase_dom"/>
</dbReference>
<dbReference type="PANTHER" id="PTHR48006:SF66">
    <property type="entry name" value="PROTEIN KINASE DOMAIN-CONTAINING PROTEIN"/>
    <property type="match status" value="1"/>
</dbReference>
<dbReference type="InterPro" id="IPR021720">
    <property type="entry name" value="Malectin_dom"/>
</dbReference>
<evidence type="ECO:0000256" key="12">
    <source>
        <dbReference type="ARBA" id="ARBA00047899"/>
    </source>
</evidence>
<evidence type="ECO:0000256" key="6">
    <source>
        <dbReference type="ARBA" id="ARBA00022729"/>
    </source>
</evidence>
<evidence type="ECO:0000256" key="3">
    <source>
        <dbReference type="ARBA" id="ARBA00022527"/>
    </source>
</evidence>
<evidence type="ECO:0000259" key="14">
    <source>
        <dbReference type="PROSITE" id="PS50011"/>
    </source>
</evidence>
<reference evidence="15" key="1">
    <citation type="journal article" date="2020" name="bioRxiv">
        <title>Hybrid origin of Populus tomentosa Carr. identified through genome sequencing and phylogenomic analysis.</title>
        <authorList>
            <person name="An X."/>
            <person name="Gao K."/>
            <person name="Chen Z."/>
            <person name="Li J."/>
            <person name="Yang X."/>
            <person name="Yang X."/>
            <person name="Zhou J."/>
            <person name="Guo T."/>
            <person name="Zhao T."/>
            <person name="Huang S."/>
            <person name="Miao D."/>
            <person name="Khan W.U."/>
            <person name="Rao P."/>
            <person name="Ye M."/>
            <person name="Lei B."/>
            <person name="Liao W."/>
            <person name="Wang J."/>
            <person name="Ji L."/>
            <person name="Li Y."/>
            <person name="Guo B."/>
            <person name="Mustafa N.S."/>
            <person name="Li S."/>
            <person name="Yun Q."/>
            <person name="Keller S.R."/>
            <person name="Mao J."/>
            <person name="Zhang R."/>
            <person name="Strauss S.H."/>
        </authorList>
    </citation>
    <scope>NUCLEOTIDE SEQUENCE</scope>
    <source>
        <strain evidence="15">GM15</strain>
        <tissue evidence="15">Leaf</tissue>
    </source>
</reference>
<evidence type="ECO:0000256" key="9">
    <source>
        <dbReference type="ARBA" id="ARBA00022840"/>
    </source>
</evidence>
<dbReference type="PROSITE" id="PS50011">
    <property type="entry name" value="PROTEIN_KINASE_DOM"/>
    <property type="match status" value="1"/>
</dbReference>
<evidence type="ECO:0000256" key="10">
    <source>
        <dbReference type="ARBA" id="ARBA00023170"/>
    </source>
</evidence>
<dbReference type="GO" id="GO:0004674">
    <property type="term" value="F:protein serine/threonine kinase activity"/>
    <property type="evidence" value="ECO:0007669"/>
    <property type="project" value="UniProtKB-KW"/>
</dbReference>
<dbReference type="GO" id="GO:0005524">
    <property type="term" value="F:ATP binding"/>
    <property type="evidence" value="ECO:0007669"/>
    <property type="project" value="UniProtKB-KW"/>
</dbReference>
<dbReference type="OrthoDB" id="1741172at2759"/>
<dbReference type="Pfam" id="PF11721">
    <property type="entry name" value="Malectin"/>
    <property type="match status" value="1"/>
</dbReference>
<proteinExistence type="predicted"/>
<comment type="catalytic activity">
    <reaction evidence="12">
        <text>L-threonyl-[protein] + ATP = O-phospho-L-threonyl-[protein] + ADP + H(+)</text>
        <dbReference type="Rhea" id="RHEA:46608"/>
        <dbReference type="Rhea" id="RHEA-COMP:11060"/>
        <dbReference type="Rhea" id="RHEA-COMP:11605"/>
        <dbReference type="ChEBI" id="CHEBI:15378"/>
        <dbReference type="ChEBI" id="CHEBI:30013"/>
        <dbReference type="ChEBI" id="CHEBI:30616"/>
        <dbReference type="ChEBI" id="CHEBI:61977"/>
        <dbReference type="ChEBI" id="CHEBI:456216"/>
        <dbReference type="EC" id="2.7.11.1"/>
    </reaction>
</comment>
<evidence type="ECO:0000256" key="11">
    <source>
        <dbReference type="ARBA" id="ARBA00023180"/>
    </source>
</evidence>
<evidence type="ECO:0000256" key="8">
    <source>
        <dbReference type="ARBA" id="ARBA00022777"/>
    </source>
</evidence>
<organism evidence="15 16">
    <name type="scientific">Populus tomentosa</name>
    <name type="common">Chinese white poplar</name>
    <dbReference type="NCBI Taxonomy" id="118781"/>
    <lineage>
        <taxon>Eukaryota</taxon>
        <taxon>Viridiplantae</taxon>
        <taxon>Streptophyta</taxon>
        <taxon>Embryophyta</taxon>
        <taxon>Tracheophyta</taxon>
        <taxon>Spermatophyta</taxon>
        <taxon>Magnoliopsida</taxon>
        <taxon>eudicotyledons</taxon>
        <taxon>Gunneridae</taxon>
        <taxon>Pentapetalae</taxon>
        <taxon>rosids</taxon>
        <taxon>fabids</taxon>
        <taxon>Malpighiales</taxon>
        <taxon>Salicaceae</taxon>
        <taxon>Saliceae</taxon>
        <taxon>Populus</taxon>
    </lineage>
</organism>
<evidence type="ECO:0000256" key="4">
    <source>
        <dbReference type="ARBA" id="ARBA00022553"/>
    </source>
</evidence>
<dbReference type="AlphaFoldDB" id="A0A8X8IWU5"/>
<dbReference type="InterPro" id="IPR051824">
    <property type="entry name" value="LRR_Rcpt-Like_S/T_Kinase"/>
</dbReference>
<keyword evidence="9" id="KW-0067">ATP-binding</keyword>
<dbReference type="FunFam" id="1.10.510.10:FF:001023">
    <property type="entry name" value="Os07g0541700 protein"/>
    <property type="match status" value="1"/>
</dbReference>
<dbReference type="Pfam" id="PF00069">
    <property type="entry name" value="Pkinase"/>
    <property type="match status" value="1"/>
</dbReference>
<feature type="domain" description="Protein kinase" evidence="14">
    <location>
        <begin position="1"/>
        <end position="283"/>
    </location>
</feature>
<name>A0A8X8IWU5_POPTO</name>
<dbReference type="EMBL" id="JAAWWB010000001">
    <property type="protein sequence ID" value="KAG6793186.1"/>
    <property type="molecule type" value="Genomic_DNA"/>
</dbReference>
<keyword evidence="7" id="KW-0547">Nucleotide-binding</keyword>